<gene>
    <name evidence="2" type="primary">MORN2</name>
</gene>
<dbReference type="Proteomes" id="UP000694406">
    <property type="component" value="Unplaced"/>
</dbReference>
<sequence>LVTEFFPPALPFDSLDGDCTRTPDGILERNGYGVHTTAGGIIYRGTWKNDKMNGLGRLEHPSGAVYEGEFRNNMLHGTGTYVFSNGSKYTGQFNENK</sequence>
<dbReference type="SUPFAM" id="SSF82185">
    <property type="entry name" value="Histone H3 K4-specific methyltransferase SET7/9 N-terminal domain"/>
    <property type="match status" value="1"/>
</dbReference>
<dbReference type="Ensembl" id="ENSLLTT00000011693.1">
    <property type="protein sequence ID" value="ENSLLTP00000011249.1"/>
    <property type="gene ID" value="ENSLLTG00000008657.1"/>
</dbReference>
<name>A0A8C5S472_LATLA</name>
<dbReference type="SMART" id="SM00698">
    <property type="entry name" value="MORN"/>
    <property type="match status" value="2"/>
</dbReference>
<dbReference type="GeneTree" id="ENSGT00390000006619"/>
<keyword evidence="3" id="KW-1185">Reference proteome</keyword>
<evidence type="ECO:0000313" key="2">
    <source>
        <dbReference type="Ensembl" id="ENSLLTP00000011249.1"/>
    </source>
</evidence>
<accession>A0A8C5S472</accession>
<organism evidence="2 3">
    <name type="scientific">Laticauda laticaudata</name>
    <name type="common">Blue-ringed sea krait</name>
    <name type="synonym">Blue-lipped sea krait</name>
    <dbReference type="NCBI Taxonomy" id="8630"/>
    <lineage>
        <taxon>Eukaryota</taxon>
        <taxon>Metazoa</taxon>
        <taxon>Chordata</taxon>
        <taxon>Craniata</taxon>
        <taxon>Vertebrata</taxon>
        <taxon>Euteleostomi</taxon>
        <taxon>Lepidosauria</taxon>
        <taxon>Squamata</taxon>
        <taxon>Bifurcata</taxon>
        <taxon>Unidentata</taxon>
        <taxon>Episquamata</taxon>
        <taxon>Toxicofera</taxon>
        <taxon>Serpentes</taxon>
        <taxon>Colubroidea</taxon>
        <taxon>Elapidae</taxon>
        <taxon>Laticaudinae</taxon>
        <taxon>Laticauda</taxon>
    </lineage>
</organism>
<dbReference type="Gene3D" id="2.20.110.10">
    <property type="entry name" value="Histone H3 K4-specific methyltransferase SET7/9 N-terminal domain"/>
    <property type="match status" value="1"/>
</dbReference>
<evidence type="ECO:0000313" key="3">
    <source>
        <dbReference type="Proteomes" id="UP000694406"/>
    </source>
</evidence>
<keyword evidence="1" id="KW-0677">Repeat</keyword>
<dbReference type="AlphaFoldDB" id="A0A8C5S472"/>
<evidence type="ECO:0000256" key="1">
    <source>
        <dbReference type="ARBA" id="ARBA00022737"/>
    </source>
</evidence>
<dbReference type="InterPro" id="IPR003409">
    <property type="entry name" value="MORN"/>
</dbReference>
<protein>
    <submittedName>
        <fullName evidence="2">MORN repeat containing 2</fullName>
    </submittedName>
</protein>
<dbReference type="InterPro" id="IPR052849">
    <property type="entry name" value="MORN_repeat_protein"/>
</dbReference>
<dbReference type="PANTHER" id="PTHR46917">
    <property type="entry name" value="MORN REPEAT-CONTAINING PROTEIN 2"/>
    <property type="match status" value="1"/>
</dbReference>
<dbReference type="Pfam" id="PF02493">
    <property type="entry name" value="MORN"/>
    <property type="match status" value="2"/>
</dbReference>
<reference evidence="2" key="2">
    <citation type="submission" date="2025-09" db="UniProtKB">
        <authorList>
            <consortium name="Ensembl"/>
        </authorList>
    </citation>
    <scope>IDENTIFICATION</scope>
</reference>
<proteinExistence type="predicted"/>
<reference evidence="2" key="1">
    <citation type="submission" date="2025-08" db="UniProtKB">
        <authorList>
            <consortium name="Ensembl"/>
        </authorList>
    </citation>
    <scope>IDENTIFICATION</scope>
</reference>
<dbReference type="PANTHER" id="PTHR46917:SF1">
    <property type="entry name" value="MORN REPEAT-CONTAINING PROTEIN 2"/>
    <property type="match status" value="1"/>
</dbReference>